<evidence type="ECO:0000313" key="4">
    <source>
        <dbReference type="EMBL" id="RGW31429.1"/>
    </source>
</evidence>
<dbReference type="InterPro" id="IPR011230">
    <property type="entry name" value="PAP14/16/28/29"/>
</dbReference>
<gene>
    <name evidence="5" type="ORF">DW889_11275</name>
    <name evidence="4" type="ORF">DWV77_16955</name>
    <name evidence="3" type="ORF">F9950_16115</name>
</gene>
<dbReference type="PIRSF" id="PIRSF030250">
    <property type="entry name" value="Ptase_At2g46880"/>
    <property type="match status" value="1"/>
</dbReference>
<dbReference type="AlphaFoldDB" id="A0A412T3X4"/>
<dbReference type="Proteomes" id="UP000285150">
    <property type="component" value="Unassembled WGS sequence"/>
</dbReference>
<evidence type="ECO:0000256" key="1">
    <source>
        <dbReference type="SAM" id="SignalP"/>
    </source>
</evidence>
<dbReference type="InterPro" id="IPR029052">
    <property type="entry name" value="Metallo-depent_PP-like"/>
</dbReference>
<evidence type="ECO:0000313" key="5">
    <source>
        <dbReference type="EMBL" id="RHB27641.1"/>
    </source>
</evidence>
<evidence type="ECO:0000259" key="2">
    <source>
        <dbReference type="Pfam" id="PF00149"/>
    </source>
</evidence>
<feature type="chain" id="PRO_5036103533" evidence="1">
    <location>
        <begin position="22"/>
        <end position="330"/>
    </location>
</feature>
<feature type="signal peptide" evidence="1">
    <location>
        <begin position="1"/>
        <end position="21"/>
    </location>
</feature>
<dbReference type="Pfam" id="PF00149">
    <property type="entry name" value="Metallophos"/>
    <property type="match status" value="1"/>
</dbReference>
<feature type="domain" description="Calcineurin-like phosphoesterase" evidence="2">
    <location>
        <begin position="34"/>
        <end position="214"/>
    </location>
</feature>
<dbReference type="EMBL" id="QSGN01000028">
    <property type="protein sequence ID" value="RHB27641.1"/>
    <property type="molecule type" value="Genomic_DNA"/>
</dbReference>
<sequence>MKMNEILFCLLAVLNVCSVWAQPKTLKFGKNGDFKIVQFTDVHYKYDDQANSQIALDRMNEVLDAEHPDCVVFTGDAVVSNESFKGWDIVLDVCIRRNIPYAVVFGNHDDEYDHTRQELYDYISKKKGNLMPVRIGDVAPDYVLTVKSSTDKNKDAALLYCIDSHSYTQVKSVPGYDWIKFDQIAWYREQSKTFTENNGGTPLPALAFFHIAIPEYKDALMEDKNRMFGCKAEMVCCPTTNSGFFTSVKECGDVMGMFVGHDHNNDYAVAYKEVLLAYGRYTGGNTVYNDLASNGARVIVLREGERKFDTYIRIANNEIESFVTFPNSFY</sequence>
<organism evidence="5 6">
    <name type="scientific">Bacteroides stercoris</name>
    <dbReference type="NCBI Taxonomy" id="46506"/>
    <lineage>
        <taxon>Bacteria</taxon>
        <taxon>Pseudomonadati</taxon>
        <taxon>Bacteroidota</taxon>
        <taxon>Bacteroidia</taxon>
        <taxon>Bacteroidales</taxon>
        <taxon>Bacteroidaceae</taxon>
        <taxon>Bacteroides</taxon>
    </lineage>
</organism>
<protein>
    <submittedName>
        <fullName evidence="5">Metallophosphatase</fullName>
    </submittedName>
    <submittedName>
        <fullName evidence="3">Metallophosphoesterase family protein</fullName>
    </submittedName>
</protein>
<dbReference type="EMBL" id="QSAF01000032">
    <property type="protein sequence ID" value="RGW31429.1"/>
    <property type="molecule type" value="Genomic_DNA"/>
</dbReference>
<reference evidence="6 7" key="1">
    <citation type="submission" date="2018-08" db="EMBL/GenBank/DDBJ databases">
        <title>A genome reference for cultivated species of the human gut microbiota.</title>
        <authorList>
            <person name="Zou Y."/>
            <person name="Xue W."/>
            <person name="Luo G."/>
        </authorList>
    </citation>
    <scope>NUCLEOTIDE SEQUENCE [LARGE SCALE GENOMIC DNA]</scope>
    <source>
        <strain evidence="4 7">AF12-7</strain>
        <strain evidence="5 6">AM40-34</strain>
    </source>
</reference>
<dbReference type="Gene3D" id="3.60.21.10">
    <property type="match status" value="1"/>
</dbReference>
<proteinExistence type="predicted"/>
<reference evidence="3 8" key="2">
    <citation type="journal article" date="2019" name="Nat. Med.">
        <title>A library of human gut bacterial isolates paired with longitudinal multiomics data enables mechanistic microbiome research.</title>
        <authorList>
            <person name="Poyet M."/>
            <person name="Groussin M."/>
            <person name="Gibbons S.M."/>
            <person name="Avila-Pacheco J."/>
            <person name="Jiang X."/>
            <person name="Kearney S.M."/>
            <person name="Perrotta A.R."/>
            <person name="Berdy B."/>
            <person name="Zhao S."/>
            <person name="Lieberman T.D."/>
            <person name="Swanson P.K."/>
            <person name="Smith M."/>
            <person name="Roesemann S."/>
            <person name="Alexander J.E."/>
            <person name="Rich S.A."/>
            <person name="Livny J."/>
            <person name="Vlamakis H."/>
            <person name="Clish C."/>
            <person name="Bullock K."/>
            <person name="Deik A."/>
            <person name="Scott J."/>
            <person name="Pierce K.A."/>
            <person name="Xavier R.J."/>
            <person name="Alm E.J."/>
        </authorList>
    </citation>
    <scope>NUCLEOTIDE SEQUENCE [LARGE SCALE GENOMIC DNA]</scope>
    <source>
        <strain evidence="3 8">BIOML-A2</strain>
    </source>
</reference>
<name>A0A412T3X4_BACSE</name>
<comment type="caution">
    <text evidence="5">The sequence shown here is derived from an EMBL/GenBank/DDBJ whole genome shotgun (WGS) entry which is preliminary data.</text>
</comment>
<dbReference type="Proteomes" id="UP000431177">
    <property type="component" value="Unassembled WGS sequence"/>
</dbReference>
<accession>A0A412T3X4</accession>
<dbReference type="GO" id="GO:0016788">
    <property type="term" value="F:hydrolase activity, acting on ester bonds"/>
    <property type="evidence" value="ECO:0007669"/>
    <property type="project" value="TreeGrafter"/>
</dbReference>
<dbReference type="PANTHER" id="PTHR32440:SF11">
    <property type="entry name" value="METALLOPHOSPHOESTERASE DOMAIN-CONTAINING PROTEIN"/>
    <property type="match status" value="1"/>
</dbReference>
<dbReference type="InterPro" id="IPR004843">
    <property type="entry name" value="Calcineurin-like_PHP"/>
</dbReference>
<dbReference type="RefSeq" id="WP_117859375.1">
    <property type="nucleotide sequence ID" value="NZ_AP031449.1"/>
</dbReference>
<evidence type="ECO:0000313" key="3">
    <source>
        <dbReference type="EMBL" id="KAB5324710.1"/>
    </source>
</evidence>
<dbReference type="Proteomes" id="UP000283482">
    <property type="component" value="Unassembled WGS sequence"/>
</dbReference>
<evidence type="ECO:0000313" key="8">
    <source>
        <dbReference type="Proteomes" id="UP000431177"/>
    </source>
</evidence>
<dbReference type="GO" id="GO:0005737">
    <property type="term" value="C:cytoplasm"/>
    <property type="evidence" value="ECO:0007669"/>
    <property type="project" value="TreeGrafter"/>
</dbReference>
<dbReference type="CDD" id="cd07383">
    <property type="entry name" value="MPP_Dcr2"/>
    <property type="match status" value="1"/>
</dbReference>
<evidence type="ECO:0000313" key="6">
    <source>
        <dbReference type="Proteomes" id="UP000283482"/>
    </source>
</evidence>
<keyword evidence="1" id="KW-0732">Signal</keyword>
<dbReference type="SUPFAM" id="SSF56300">
    <property type="entry name" value="Metallo-dependent phosphatases"/>
    <property type="match status" value="1"/>
</dbReference>
<dbReference type="EMBL" id="WCLA01000045">
    <property type="protein sequence ID" value="KAB5324710.1"/>
    <property type="molecule type" value="Genomic_DNA"/>
</dbReference>
<evidence type="ECO:0000313" key="7">
    <source>
        <dbReference type="Proteomes" id="UP000285150"/>
    </source>
</evidence>
<dbReference type="PANTHER" id="PTHR32440">
    <property type="entry name" value="PHOSPHATASE DCR2-RELATED-RELATED"/>
    <property type="match status" value="1"/>
</dbReference>